<dbReference type="InterPro" id="IPR045023">
    <property type="entry name" value="FATA/B"/>
</dbReference>
<evidence type="ECO:0000313" key="15">
    <source>
        <dbReference type="EMBL" id="KAJ0188847.1"/>
    </source>
</evidence>
<name>A0A9R1UKR5_LACSA</name>
<organism evidence="15 16">
    <name type="scientific">Lactuca sativa</name>
    <name type="common">Garden lettuce</name>
    <dbReference type="NCBI Taxonomy" id="4236"/>
    <lineage>
        <taxon>Eukaryota</taxon>
        <taxon>Viridiplantae</taxon>
        <taxon>Streptophyta</taxon>
        <taxon>Embryophyta</taxon>
        <taxon>Tracheophyta</taxon>
        <taxon>Spermatophyta</taxon>
        <taxon>Magnoliopsida</taxon>
        <taxon>eudicotyledons</taxon>
        <taxon>Gunneridae</taxon>
        <taxon>Pentapetalae</taxon>
        <taxon>asterids</taxon>
        <taxon>campanulids</taxon>
        <taxon>Asterales</taxon>
        <taxon>Asteraceae</taxon>
        <taxon>Cichorioideae</taxon>
        <taxon>Cichorieae</taxon>
        <taxon>Lactucinae</taxon>
        <taxon>Lactuca</taxon>
    </lineage>
</organism>
<evidence type="ECO:0000256" key="4">
    <source>
        <dbReference type="ARBA" id="ARBA00022528"/>
    </source>
</evidence>
<comment type="function">
    <text evidence="11">Plays an essential role in chain termination during de novo fatty acid synthesis.</text>
</comment>
<accession>A0A9R1UKR5</accession>
<keyword evidence="8" id="KW-0809">Transit peptide</keyword>
<dbReference type="InterPro" id="IPR029069">
    <property type="entry name" value="HotDog_dom_sf"/>
</dbReference>
<evidence type="ECO:0000259" key="14">
    <source>
        <dbReference type="Pfam" id="PF20791"/>
    </source>
</evidence>
<dbReference type="Proteomes" id="UP000235145">
    <property type="component" value="Unassembled WGS sequence"/>
</dbReference>
<keyword evidence="7 11" id="KW-0276">Fatty acid metabolism</keyword>
<dbReference type="Gene3D" id="3.10.129.10">
    <property type="entry name" value="Hotdog Thioesterase"/>
    <property type="match status" value="1"/>
</dbReference>
<keyword evidence="5 11" id="KW-0934">Plastid</keyword>
<evidence type="ECO:0000256" key="3">
    <source>
        <dbReference type="ARBA" id="ARBA00022516"/>
    </source>
</evidence>
<dbReference type="PANTHER" id="PTHR31727">
    <property type="entry name" value="OLEOYL-ACYL CARRIER PROTEIN THIOESTERASE 1, CHLOROPLASTIC"/>
    <property type="match status" value="1"/>
</dbReference>
<sequence>MLSKGAPAVATTYNASGKDINFALTRSRSIGFISNHRQYNVFLCNSSARRVSPLLAVTTGEHSNNVASLLEAEKEKSLGNQLRLGSLTEDGLSYKEKFVIRCYEVGINKTATIETIANLLQEVGGNHAQSVGFSTDGFATTTTMRKLHLIWVTLRMHIEVYRYPAWSDVIEIETWVQGDGRMGTRRDWILKDYSNGEIIGRATSFELMASRLAFPEENNNSLKKIAKLEDPAEYSRLGLVVSSTIYKLYSCGDYFIYQQHSSNKLYYIIYTQQPRRSDLDMNKHVNNVTYIGWALESIPPEIIDTHELQAITLDYRRECQQDDIVDSLTSYESADDEQHLSETNGSVVVSSETQRDGHEDLSRFLHLLRSSGTGLEINRCRTEWRKKPEKR</sequence>
<evidence type="ECO:0000256" key="5">
    <source>
        <dbReference type="ARBA" id="ARBA00022640"/>
    </source>
</evidence>
<evidence type="ECO:0000259" key="13">
    <source>
        <dbReference type="Pfam" id="PF01643"/>
    </source>
</evidence>
<dbReference type="EC" id="3.1.2.-" evidence="11"/>
<dbReference type="GO" id="GO:0000036">
    <property type="term" value="F:acyl carrier activity"/>
    <property type="evidence" value="ECO:0000318"/>
    <property type="project" value="GO_Central"/>
</dbReference>
<comment type="subcellular location">
    <subcellularLocation>
        <location evidence="1 11">Plastid</location>
        <location evidence="1 11">Chloroplast</location>
    </subcellularLocation>
</comment>
<keyword evidence="10 11" id="KW-0275">Fatty acid biosynthesis</keyword>
<keyword evidence="6 11" id="KW-0378">Hydrolase</keyword>
<reference evidence="15 16" key="1">
    <citation type="journal article" date="2017" name="Nat. Commun.">
        <title>Genome assembly with in vitro proximity ligation data and whole-genome triplication in lettuce.</title>
        <authorList>
            <person name="Reyes-Chin-Wo S."/>
            <person name="Wang Z."/>
            <person name="Yang X."/>
            <person name="Kozik A."/>
            <person name="Arikit S."/>
            <person name="Song C."/>
            <person name="Xia L."/>
            <person name="Froenicke L."/>
            <person name="Lavelle D.O."/>
            <person name="Truco M.J."/>
            <person name="Xia R."/>
            <person name="Zhu S."/>
            <person name="Xu C."/>
            <person name="Xu H."/>
            <person name="Xu X."/>
            <person name="Cox K."/>
            <person name="Korf I."/>
            <person name="Meyers B.C."/>
            <person name="Michelmore R.W."/>
        </authorList>
    </citation>
    <scope>NUCLEOTIDE SEQUENCE [LARGE SCALE GENOMIC DNA]</scope>
    <source>
        <strain evidence="16">cv. Salinas</strain>
        <tissue evidence="15">Seedlings</tissue>
    </source>
</reference>
<feature type="domain" description="Acyl-ACP thioesterase N-terminal hotdog" evidence="13">
    <location>
        <begin position="91"/>
        <end position="205"/>
    </location>
</feature>
<evidence type="ECO:0000256" key="9">
    <source>
        <dbReference type="ARBA" id="ARBA00023098"/>
    </source>
</evidence>
<gene>
    <name evidence="15" type="ORF">LSAT_V11C900460640</name>
</gene>
<evidence type="ECO:0000256" key="6">
    <source>
        <dbReference type="ARBA" id="ARBA00022801"/>
    </source>
</evidence>
<feature type="compositionally biased region" description="Polar residues" evidence="12">
    <location>
        <begin position="341"/>
        <end position="352"/>
    </location>
</feature>
<keyword evidence="3 11" id="KW-0444">Lipid biosynthesis</keyword>
<evidence type="ECO:0000256" key="7">
    <source>
        <dbReference type="ARBA" id="ARBA00022832"/>
    </source>
</evidence>
<dbReference type="Pfam" id="PF01643">
    <property type="entry name" value="Acyl-ACP_TE"/>
    <property type="match status" value="1"/>
</dbReference>
<dbReference type="GO" id="GO:0009507">
    <property type="term" value="C:chloroplast"/>
    <property type="evidence" value="ECO:0007669"/>
    <property type="project" value="UniProtKB-SubCell"/>
</dbReference>
<keyword evidence="9 11" id="KW-0443">Lipid metabolism</keyword>
<comment type="similarity">
    <text evidence="2 11">Belongs to the acyl-ACP thioesterase family.</text>
</comment>
<comment type="caution">
    <text evidence="15">The sequence shown here is derived from an EMBL/GenBank/DDBJ whole genome shotgun (WGS) entry which is preliminary data.</text>
</comment>
<keyword evidence="16" id="KW-1185">Reference proteome</keyword>
<evidence type="ECO:0000256" key="8">
    <source>
        <dbReference type="ARBA" id="ARBA00022946"/>
    </source>
</evidence>
<evidence type="ECO:0000313" key="16">
    <source>
        <dbReference type="Proteomes" id="UP000235145"/>
    </source>
</evidence>
<dbReference type="PANTHER" id="PTHR31727:SF6">
    <property type="entry name" value="OLEOYL-ACYL CARRIER PROTEIN THIOESTERASE 1, CHLOROPLASTIC"/>
    <property type="match status" value="1"/>
</dbReference>
<dbReference type="AlphaFoldDB" id="A0A9R1UKR5"/>
<dbReference type="EMBL" id="NBSK02000009">
    <property type="protein sequence ID" value="KAJ0188847.1"/>
    <property type="molecule type" value="Genomic_DNA"/>
</dbReference>
<dbReference type="SUPFAM" id="SSF54637">
    <property type="entry name" value="Thioesterase/thiol ester dehydrase-isomerase"/>
    <property type="match status" value="2"/>
</dbReference>
<evidence type="ECO:0000256" key="2">
    <source>
        <dbReference type="ARBA" id="ARBA00006500"/>
    </source>
</evidence>
<dbReference type="CDD" id="cd00586">
    <property type="entry name" value="4HBT"/>
    <property type="match status" value="1"/>
</dbReference>
<evidence type="ECO:0000256" key="10">
    <source>
        <dbReference type="ARBA" id="ARBA00023160"/>
    </source>
</evidence>
<feature type="domain" description="Acyl-ACP thioesterase-like C-terminal" evidence="14">
    <location>
        <begin position="272"/>
        <end position="386"/>
    </location>
</feature>
<keyword evidence="4 11" id="KW-0150">Chloroplast</keyword>
<dbReference type="InterPro" id="IPR002864">
    <property type="entry name" value="Acyl-ACP_thioesterase_NHD"/>
</dbReference>
<protein>
    <recommendedName>
        <fullName evidence="11">Acyl-[acyl-carrier-protein] hydrolase</fullName>
        <ecNumber evidence="11">3.1.2.-</ecNumber>
    </recommendedName>
</protein>
<dbReference type="GO" id="GO:0016297">
    <property type="term" value="F:fatty acyl-[ACP] hydrolase activity"/>
    <property type="evidence" value="ECO:0000318"/>
    <property type="project" value="GO_Central"/>
</dbReference>
<evidence type="ECO:0000256" key="1">
    <source>
        <dbReference type="ARBA" id="ARBA00004229"/>
    </source>
</evidence>
<dbReference type="Pfam" id="PF20791">
    <property type="entry name" value="Acyl-ACP_TE_C"/>
    <property type="match status" value="1"/>
</dbReference>
<evidence type="ECO:0000256" key="12">
    <source>
        <dbReference type="SAM" id="MobiDB-lite"/>
    </source>
</evidence>
<proteinExistence type="inferred from homology"/>
<dbReference type="InterPro" id="IPR049427">
    <property type="entry name" value="Acyl-ACP_TE_C"/>
</dbReference>
<feature type="region of interest" description="Disordered" evidence="12">
    <location>
        <begin position="331"/>
        <end position="354"/>
    </location>
</feature>
<evidence type="ECO:0000256" key="11">
    <source>
        <dbReference type="RuleBase" id="RU363096"/>
    </source>
</evidence>